<dbReference type="InterPro" id="IPR036271">
    <property type="entry name" value="Tet_transcr_reg_TetR-rel_C_sf"/>
</dbReference>
<evidence type="ECO:0000256" key="2">
    <source>
        <dbReference type="PROSITE-ProRule" id="PRU00335"/>
    </source>
</evidence>
<dbReference type="PANTHER" id="PTHR30328:SF54">
    <property type="entry name" value="HTH-TYPE TRANSCRIPTIONAL REPRESSOR SCO4008"/>
    <property type="match status" value="1"/>
</dbReference>
<dbReference type="Gene3D" id="1.10.10.60">
    <property type="entry name" value="Homeodomain-like"/>
    <property type="match status" value="1"/>
</dbReference>
<dbReference type="EMBL" id="FOFP01000001">
    <property type="protein sequence ID" value="SEP72162.1"/>
    <property type="molecule type" value="Genomic_DNA"/>
</dbReference>
<dbReference type="InterPro" id="IPR009057">
    <property type="entry name" value="Homeodomain-like_sf"/>
</dbReference>
<feature type="DNA-binding region" description="H-T-H motif" evidence="2">
    <location>
        <begin position="45"/>
        <end position="64"/>
    </location>
</feature>
<dbReference type="Pfam" id="PF08362">
    <property type="entry name" value="TetR_C_3"/>
    <property type="match status" value="1"/>
</dbReference>
<dbReference type="Pfam" id="PF00440">
    <property type="entry name" value="TetR_N"/>
    <property type="match status" value="1"/>
</dbReference>
<accession>A0ABY1B1Z0</accession>
<dbReference type="InterPro" id="IPR001647">
    <property type="entry name" value="HTH_TetR"/>
</dbReference>
<dbReference type="SUPFAM" id="SSF46689">
    <property type="entry name" value="Homeodomain-like"/>
    <property type="match status" value="1"/>
</dbReference>
<sequence length="231" mass="25602">MRPRQPSAAAIHVSRLMTSIRERNRELILRAASEEFADKGFAASKTSDIAAKAGVPKPNVYYYFKSKENLYREVLESIIEPLLAASAPFNQPGQPGEVLRAYIRSKIRISREHSYASKVFASEIMHGAPHLSPEQADQLNAQARHNIACIQGWIDQGLMAAVDPHHLMFSIWAATQTYADFDWQIATVTGKTALSDDDYEAATQTIIRLVIHGCDIDTRQPQVPGATLIDG</sequence>
<keyword evidence="5" id="KW-1185">Reference proteome</keyword>
<organism evidence="4 5">
    <name type="scientific">Pseudomonas cuatrocienegasensis</name>
    <dbReference type="NCBI Taxonomy" id="543360"/>
    <lineage>
        <taxon>Bacteria</taxon>
        <taxon>Pseudomonadati</taxon>
        <taxon>Pseudomonadota</taxon>
        <taxon>Gammaproteobacteria</taxon>
        <taxon>Pseudomonadales</taxon>
        <taxon>Pseudomonadaceae</taxon>
        <taxon>Pseudomonas</taxon>
    </lineage>
</organism>
<feature type="domain" description="HTH tetR-type" evidence="3">
    <location>
        <begin position="22"/>
        <end position="82"/>
    </location>
</feature>
<dbReference type="PRINTS" id="PR00455">
    <property type="entry name" value="HTHTETR"/>
</dbReference>
<dbReference type="SUPFAM" id="SSF48498">
    <property type="entry name" value="Tetracyclin repressor-like, C-terminal domain"/>
    <property type="match status" value="1"/>
</dbReference>
<name>A0ABY1B1Z0_9PSED</name>
<gene>
    <name evidence="4" type="ORF">SAMN05216600_101416</name>
</gene>
<reference evidence="4 5" key="1">
    <citation type="submission" date="2016-10" db="EMBL/GenBank/DDBJ databases">
        <authorList>
            <person name="Varghese N."/>
            <person name="Submissions S."/>
        </authorList>
    </citation>
    <scope>NUCLEOTIDE SEQUENCE [LARGE SCALE GENOMIC DNA]</scope>
    <source>
        <strain evidence="4 5">CIP 109853</strain>
    </source>
</reference>
<dbReference type="InterPro" id="IPR050109">
    <property type="entry name" value="HTH-type_TetR-like_transc_reg"/>
</dbReference>
<protein>
    <submittedName>
        <fullName evidence="4">Transcriptional regulator, TetR family</fullName>
    </submittedName>
</protein>
<evidence type="ECO:0000259" key="3">
    <source>
        <dbReference type="PROSITE" id="PS50977"/>
    </source>
</evidence>
<dbReference type="PANTHER" id="PTHR30328">
    <property type="entry name" value="TRANSCRIPTIONAL REPRESSOR"/>
    <property type="match status" value="1"/>
</dbReference>
<dbReference type="InterPro" id="IPR013573">
    <property type="entry name" value="Tscrpt_reg_YcdC_C"/>
</dbReference>
<comment type="caution">
    <text evidence="4">The sequence shown here is derived from an EMBL/GenBank/DDBJ whole genome shotgun (WGS) entry which is preliminary data.</text>
</comment>
<proteinExistence type="predicted"/>
<evidence type="ECO:0000256" key="1">
    <source>
        <dbReference type="ARBA" id="ARBA00023125"/>
    </source>
</evidence>
<keyword evidence="1 2" id="KW-0238">DNA-binding</keyword>
<dbReference type="PROSITE" id="PS50977">
    <property type="entry name" value="HTH_TETR_2"/>
    <property type="match status" value="1"/>
</dbReference>
<dbReference type="Proteomes" id="UP000198512">
    <property type="component" value="Unassembled WGS sequence"/>
</dbReference>
<evidence type="ECO:0000313" key="5">
    <source>
        <dbReference type="Proteomes" id="UP000198512"/>
    </source>
</evidence>
<dbReference type="Gene3D" id="1.10.357.10">
    <property type="entry name" value="Tetracycline Repressor, domain 2"/>
    <property type="match status" value="1"/>
</dbReference>
<evidence type="ECO:0000313" key="4">
    <source>
        <dbReference type="EMBL" id="SEP72162.1"/>
    </source>
</evidence>